<dbReference type="GO" id="GO:0005737">
    <property type="term" value="C:cytoplasm"/>
    <property type="evidence" value="ECO:0007669"/>
    <property type="project" value="TreeGrafter"/>
</dbReference>
<dbReference type="InterPro" id="IPR036770">
    <property type="entry name" value="Ankyrin_rpt-contain_sf"/>
</dbReference>
<dbReference type="OrthoDB" id="4772757at2759"/>
<evidence type="ECO:0000256" key="2">
    <source>
        <dbReference type="ARBA" id="ARBA00023043"/>
    </source>
</evidence>
<feature type="repeat" description="ANK" evidence="3">
    <location>
        <begin position="279"/>
        <end position="311"/>
    </location>
</feature>
<dbReference type="SMART" id="SM00248">
    <property type="entry name" value="ANK"/>
    <property type="match status" value="9"/>
</dbReference>
<dbReference type="Gene3D" id="1.25.40.20">
    <property type="entry name" value="Ankyrin repeat-containing domain"/>
    <property type="match status" value="3"/>
</dbReference>
<dbReference type="PROSITE" id="PS50088">
    <property type="entry name" value="ANK_REPEAT"/>
    <property type="match status" value="6"/>
</dbReference>
<protein>
    <submittedName>
        <fullName evidence="5">Ankyrin repeat domain-containing protein 16-like</fullName>
    </submittedName>
</protein>
<keyword evidence="2 3" id="KW-0040">ANK repeat</keyword>
<dbReference type="AlphaFoldDB" id="A0A1S3JQZ8"/>
<dbReference type="KEGG" id="lak:106175108"/>
<feature type="repeat" description="ANK" evidence="3">
    <location>
        <begin position="312"/>
        <end position="337"/>
    </location>
</feature>
<dbReference type="PRINTS" id="PR01415">
    <property type="entry name" value="ANKYRIN"/>
</dbReference>
<dbReference type="PANTHER" id="PTHR24198:SF165">
    <property type="entry name" value="ANKYRIN REPEAT-CONTAINING PROTEIN-RELATED"/>
    <property type="match status" value="1"/>
</dbReference>
<dbReference type="InParanoid" id="A0A1S3JQZ8"/>
<dbReference type="PANTHER" id="PTHR24198">
    <property type="entry name" value="ANKYRIN REPEAT AND PROTEIN KINASE DOMAIN-CONTAINING PROTEIN"/>
    <property type="match status" value="1"/>
</dbReference>
<dbReference type="InterPro" id="IPR002110">
    <property type="entry name" value="Ankyrin_rpt"/>
</dbReference>
<feature type="repeat" description="ANK" evidence="3">
    <location>
        <begin position="78"/>
        <end position="110"/>
    </location>
</feature>
<name>A0A1S3JQZ8_LINAN</name>
<dbReference type="GeneID" id="106175108"/>
<dbReference type="Pfam" id="PF12796">
    <property type="entry name" value="Ank_2"/>
    <property type="match status" value="4"/>
</dbReference>
<evidence type="ECO:0000256" key="3">
    <source>
        <dbReference type="PROSITE-ProRule" id="PRU00023"/>
    </source>
</evidence>
<dbReference type="PROSITE" id="PS50297">
    <property type="entry name" value="ANK_REP_REGION"/>
    <property type="match status" value="6"/>
</dbReference>
<dbReference type="SUPFAM" id="SSF48403">
    <property type="entry name" value="Ankyrin repeat"/>
    <property type="match status" value="1"/>
</dbReference>
<dbReference type="Proteomes" id="UP000085678">
    <property type="component" value="Unplaced"/>
</dbReference>
<feature type="repeat" description="ANK" evidence="3">
    <location>
        <begin position="111"/>
        <end position="143"/>
    </location>
</feature>
<reference evidence="5" key="1">
    <citation type="submission" date="2025-08" db="UniProtKB">
        <authorList>
            <consortium name="RefSeq"/>
        </authorList>
    </citation>
    <scope>IDENTIFICATION</scope>
    <source>
        <tissue evidence="5">Gonads</tissue>
    </source>
</reference>
<evidence type="ECO:0000313" key="4">
    <source>
        <dbReference type="Proteomes" id="UP000085678"/>
    </source>
</evidence>
<organism evidence="4 5">
    <name type="scientific">Lingula anatina</name>
    <name type="common">Brachiopod</name>
    <name type="synonym">Lingula unguis</name>
    <dbReference type="NCBI Taxonomy" id="7574"/>
    <lineage>
        <taxon>Eukaryota</taxon>
        <taxon>Metazoa</taxon>
        <taxon>Spiralia</taxon>
        <taxon>Lophotrochozoa</taxon>
        <taxon>Brachiopoda</taxon>
        <taxon>Linguliformea</taxon>
        <taxon>Lingulata</taxon>
        <taxon>Lingulida</taxon>
        <taxon>Linguloidea</taxon>
        <taxon>Lingulidae</taxon>
        <taxon>Lingula</taxon>
    </lineage>
</organism>
<dbReference type="STRING" id="7574.A0A1S3JQZ8"/>
<feature type="repeat" description="ANK" evidence="3">
    <location>
        <begin position="212"/>
        <end position="244"/>
    </location>
</feature>
<sequence>MPSPNATDALLKEAQHGHLESVKRCIEHYFPGDDFSWLRAHHAKSGDTLFTLAARHGHVDILNYCLEARVDINQGNFDGKRALHEASHFGQLECVTVLLNNGAAIDALKKADWTPLMLACTKTNLEVIQELIQRGANISLKNKDGWNCFHLAVRVGYASILNYLLDCDELVSNTVSKNGRTPLHTAALHGQQSAVDILLDRGVTPVDQQDSCGTTPLMDALRAGHLHVADMLIAHGANVRKRDILGREAFHLAAEAGCVESVEHLIQKCGVDINTSTHTGNAALHLAAKEGQSTMILCLLQHGCDLSKKDNRGRTALHIASGAQHTECIKILLQHGAADQPDLSGQLACGLVRNSEVAKLFSTTVTGR</sequence>
<dbReference type="RefSeq" id="XP_013412399.1">
    <property type="nucleotide sequence ID" value="XM_013556945.1"/>
</dbReference>
<feature type="repeat" description="ANK" evidence="3">
    <location>
        <begin position="178"/>
        <end position="203"/>
    </location>
</feature>
<proteinExistence type="predicted"/>
<keyword evidence="4" id="KW-1185">Reference proteome</keyword>
<gene>
    <name evidence="5" type="primary">LOC106175108</name>
</gene>
<evidence type="ECO:0000313" key="5">
    <source>
        <dbReference type="RefSeq" id="XP_013412399.1"/>
    </source>
</evidence>
<accession>A0A1S3JQZ8</accession>
<keyword evidence="1" id="KW-0677">Repeat</keyword>
<evidence type="ECO:0000256" key="1">
    <source>
        <dbReference type="ARBA" id="ARBA00022737"/>
    </source>
</evidence>